<dbReference type="EMBL" id="QDKM01000003">
    <property type="protein sequence ID" value="PVH29358.1"/>
    <property type="molecule type" value="Genomic_DNA"/>
</dbReference>
<organism evidence="6 7">
    <name type="scientific">Pararhodobacter oceanensis</name>
    <dbReference type="NCBI Taxonomy" id="2172121"/>
    <lineage>
        <taxon>Bacteria</taxon>
        <taxon>Pseudomonadati</taxon>
        <taxon>Pseudomonadota</taxon>
        <taxon>Alphaproteobacteria</taxon>
        <taxon>Rhodobacterales</taxon>
        <taxon>Paracoccaceae</taxon>
        <taxon>Pararhodobacter</taxon>
    </lineage>
</organism>
<dbReference type="InterPro" id="IPR007667">
    <property type="entry name" value="Hypoxia_induced_domain"/>
</dbReference>
<dbReference type="OrthoDB" id="7284889at2"/>
<reference evidence="6 7" key="1">
    <citation type="submission" date="2018-04" db="EMBL/GenBank/DDBJ databases">
        <title>Pararhodobacter oceanense sp. nov., isolated from marine intertidal sediment.</title>
        <authorList>
            <person name="Wang X.-L."/>
            <person name="Du Z.-J."/>
        </authorList>
    </citation>
    <scope>NUCLEOTIDE SEQUENCE [LARGE SCALE GENOMIC DNA]</scope>
    <source>
        <strain evidence="6 7">AM505</strain>
    </source>
</reference>
<keyword evidence="7" id="KW-1185">Reference proteome</keyword>
<accession>A0A2T8HVA9</accession>
<comment type="caution">
    <text evidence="6">The sequence shown here is derived from an EMBL/GenBank/DDBJ whole genome shotgun (WGS) entry which is preliminary data.</text>
</comment>
<name>A0A2T8HVA9_9RHOB</name>
<dbReference type="Pfam" id="PF04588">
    <property type="entry name" value="HIG_1_N"/>
    <property type="match status" value="1"/>
</dbReference>
<evidence type="ECO:0000256" key="1">
    <source>
        <dbReference type="ARBA" id="ARBA00022692"/>
    </source>
</evidence>
<dbReference type="NCBIfam" id="NF033233">
    <property type="entry name" value="twin_helix"/>
    <property type="match status" value="1"/>
</dbReference>
<protein>
    <submittedName>
        <fullName evidence="6">Twin transmembrane helix small protein</fullName>
    </submittedName>
</protein>
<dbReference type="PROSITE" id="PS51503">
    <property type="entry name" value="HIG1"/>
    <property type="match status" value="1"/>
</dbReference>
<evidence type="ECO:0000313" key="7">
    <source>
        <dbReference type="Proteomes" id="UP000245911"/>
    </source>
</evidence>
<keyword evidence="3 4" id="KW-0472">Membrane</keyword>
<keyword evidence="2 4" id="KW-1133">Transmembrane helix</keyword>
<dbReference type="AlphaFoldDB" id="A0A2T8HVA9"/>
<dbReference type="Proteomes" id="UP000245911">
    <property type="component" value="Unassembled WGS sequence"/>
</dbReference>
<keyword evidence="1 4" id="KW-0812">Transmembrane</keyword>
<evidence type="ECO:0000256" key="3">
    <source>
        <dbReference type="ARBA" id="ARBA00023136"/>
    </source>
</evidence>
<evidence type="ECO:0000256" key="2">
    <source>
        <dbReference type="ARBA" id="ARBA00022989"/>
    </source>
</evidence>
<feature type="transmembrane region" description="Helical" evidence="4">
    <location>
        <begin position="45"/>
        <end position="63"/>
    </location>
</feature>
<proteinExistence type="predicted"/>
<evidence type="ECO:0000259" key="5">
    <source>
        <dbReference type="PROSITE" id="PS51503"/>
    </source>
</evidence>
<evidence type="ECO:0000256" key="4">
    <source>
        <dbReference type="SAM" id="Phobius"/>
    </source>
</evidence>
<dbReference type="RefSeq" id="WP_116558355.1">
    <property type="nucleotide sequence ID" value="NZ_JBLWXM010000024.1"/>
</dbReference>
<feature type="transmembrane region" description="Helical" evidence="4">
    <location>
        <begin position="6"/>
        <end position="25"/>
    </location>
</feature>
<sequence>MLNDPLFIAAAIASLIVLAILLLGIGSFAKGGEFNRRNANKFMRWRIYAQFAAVVLIVGFAYLRSGG</sequence>
<gene>
    <name evidence="6" type="ORF">DDE20_08590</name>
</gene>
<evidence type="ECO:0000313" key="6">
    <source>
        <dbReference type="EMBL" id="PVH29358.1"/>
    </source>
</evidence>
<feature type="domain" description="HIG1" evidence="5">
    <location>
        <begin position="1"/>
        <end position="67"/>
    </location>
</feature>